<evidence type="ECO:0000313" key="5">
    <source>
        <dbReference type="Proteomes" id="UP000463857"/>
    </source>
</evidence>
<dbReference type="InterPro" id="IPR015946">
    <property type="entry name" value="KH_dom-like_a/b"/>
</dbReference>
<evidence type="ECO:0000256" key="2">
    <source>
        <dbReference type="HAMAP-Rule" id="MF_00003"/>
    </source>
</evidence>
<evidence type="ECO:0000256" key="3">
    <source>
        <dbReference type="SAM" id="MobiDB-lite"/>
    </source>
</evidence>
<comment type="subcellular location">
    <subcellularLocation>
        <location evidence="2">Cytoplasm</location>
    </subcellularLocation>
</comment>
<dbReference type="GO" id="GO:0005829">
    <property type="term" value="C:cytosol"/>
    <property type="evidence" value="ECO:0007669"/>
    <property type="project" value="TreeGrafter"/>
</dbReference>
<comment type="subunit">
    <text evidence="2">Monomer. Binds 30S ribosomal subunits, but not 50S ribosomal subunits or 70S ribosomes.</text>
</comment>
<dbReference type="EMBL" id="CP047156">
    <property type="protein sequence ID" value="QHC01883.1"/>
    <property type="molecule type" value="Genomic_DNA"/>
</dbReference>
<protein>
    <recommendedName>
        <fullName evidence="2">Ribosome-binding factor A</fullName>
    </recommendedName>
</protein>
<dbReference type="GO" id="GO:0030490">
    <property type="term" value="P:maturation of SSU-rRNA"/>
    <property type="evidence" value="ECO:0007669"/>
    <property type="project" value="UniProtKB-UniRule"/>
</dbReference>
<organism evidence="4 5">
    <name type="scientific">Epidermidibacterium keratini</name>
    <dbReference type="NCBI Taxonomy" id="1891644"/>
    <lineage>
        <taxon>Bacteria</taxon>
        <taxon>Bacillati</taxon>
        <taxon>Actinomycetota</taxon>
        <taxon>Actinomycetes</taxon>
        <taxon>Sporichthyales</taxon>
        <taxon>Sporichthyaceae</taxon>
        <taxon>Epidermidibacterium</taxon>
    </lineage>
</organism>
<dbReference type="Pfam" id="PF02033">
    <property type="entry name" value="RBFA"/>
    <property type="match status" value="1"/>
</dbReference>
<dbReference type="PROSITE" id="PS01319">
    <property type="entry name" value="RBFA"/>
    <property type="match status" value="1"/>
</dbReference>
<dbReference type="KEGG" id="eke:EK0264_17420"/>
<dbReference type="NCBIfam" id="TIGR00082">
    <property type="entry name" value="rbfA"/>
    <property type="match status" value="1"/>
</dbReference>
<evidence type="ECO:0000313" key="4">
    <source>
        <dbReference type="EMBL" id="QHC01883.1"/>
    </source>
</evidence>
<sequence length="146" mass="16156">MADEARARRLAVRIREIVAETLERQVKDPRLGMVTITGSKLTSDLRDATVFFTVLGTDEEKADSIAALESAKGHLRTTVGKRLGIRHTPSLAFVLDEVPEHARSIDDLLAKARASDEQVAKSRQGKTFAGDEDPYRHDEDADSEQQ</sequence>
<feature type="region of interest" description="Disordered" evidence="3">
    <location>
        <begin position="113"/>
        <end position="146"/>
    </location>
</feature>
<dbReference type="Proteomes" id="UP000463857">
    <property type="component" value="Chromosome"/>
</dbReference>
<evidence type="ECO:0000256" key="1">
    <source>
        <dbReference type="ARBA" id="ARBA00022517"/>
    </source>
</evidence>
<comment type="similarity">
    <text evidence="2">Belongs to the RbfA family.</text>
</comment>
<dbReference type="RefSeq" id="WP_159547007.1">
    <property type="nucleotide sequence ID" value="NZ_CP047156.1"/>
</dbReference>
<dbReference type="PANTHER" id="PTHR33515:SF1">
    <property type="entry name" value="RIBOSOME-BINDING FACTOR A, CHLOROPLASTIC-RELATED"/>
    <property type="match status" value="1"/>
</dbReference>
<dbReference type="InterPro" id="IPR000238">
    <property type="entry name" value="RbfA"/>
</dbReference>
<dbReference type="InterPro" id="IPR020053">
    <property type="entry name" value="Ribosome-bd_factorA_CS"/>
</dbReference>
<dbReference type="OrthoDB" id="307788at2"/>
<dbReference type="HAMAP" id="MF_00003">
    <property type="entry name" value="RbfA"/>
    <property type="match status" value="1"/>
</dbReference>
<keyword evidence="5" id="KW-1185">Reference proteome</keyword>
<dbReference type="InParanoid" id="A0A7L4YSE1"/>
<comment type="function">
    <text evidence="2">One of several proteins that assist in the late maturation steps of the functional core of the 30S ribosomal subunit. Associates with free 30S ribosomal subunits (but not with 30S subunits that are part of 70S ribosomes or polysomes). Required for efficient processing of 16S rRNA. May interact with the 5'-terminal helix region of 16S rRNA.</text>
</comment>
<dbReference type="GO" id="GO:0043024">
    <property type="term" value="F:ribosomal small subunit binding"/>
    <property type="evidence" value="ECO:0007669"/>
    <property type="project" value="TreeGrafter"/>
</dbReference>
<dbReference type="Gene3D" id="3.30.300.20">
    <property type="match status" value="1"/>
</dbReference>
<gene>
    <name evidence="2 4" type="primary">rbfA</name>
    <name evidence="4" type="ORF">EK0264_17420</name>
</gene>
<reference evidence="4 5" key="1">
    <citation type="journal article" date="2018" name="Int. J. Syst. Evol. Microbiol.">
        <title>Epidermidibacterium keratini gen. nov., sp. nov., a member of the family Sporichthyaceae, isolated from keratin epidermis.</title>
        <authorList>
            <person name="Lee D.G."/>
            <person name="Trujillo M.E."/>
            <person name="Kang S."/>
            <person name="Nam J.J."/>
            <person name="Kim Y.J."/>
        </authorList>
    </citation>
    <scope>NUCLEOTIDE SEQUENCE [LARGE SCALE GENOMIC DNA]</scope>
    <source>
        <strain evidence="4 5">EPI-7</strain>
    </source>
</reference>
<dbReference type="FunCoup" id="A0A7L4YSE1">
    <property type="interactions" value="15"/>
</dbReference>
<dbReference type="SUPFAM" id="SSF89919">
    <property type="entry name" value="Ribosome-binding factor A, RbfA"/>
    <property type="match status" value="1"/>
</dbReference>
<keyword evidence="2" id="KW-0963">Cytoplasm</keyword>
<dbReference type="AlphaFoldDB" id="A0A7L4YSE1"/>
<dbReference type="PANTHER" id="PTHR33515">
    <property type="entry name" value="RIBOSOME-BINDING FACTOR A, CHLOROPLASTIC-RELATED"/>
    <property type="match status" value="1"/>
</dbReference>
<dbReference type="InterPro" id="IPR023799">
    <property type="entry name" value="RbfA_dom_sf"/>
</dbReference>
<name>A0A7L4YSE1_9ACTN</name>
<accession>A0A7L4YSE1</accession>
<proteinExistence type="inferred from homology"/>
<keyword evidence="1 2" id="KW-0690">Ribosome biogenesis</keyword>